<evidence type="ECO:0000256" key="6">
    <source>
        <dbReference type="ARBA" id="ARBA00023242"/>
    </source>
</evidence>
<evidence type="ECO:0000313" key="14">
    <source>
        <dbReference type="Proteomes" id="UP001152320"/>
    </source>
</evidence>
<feature type="compositionally biased region" description="Low complexity" evidence="11">
    <location>
        <begin position="769"/>
        <end position="783"/>
    </location>
</feature>
<dbReference type="EMBL" id="JAIZAY010000011">
    <property type="protein sequence ID" value="KAJ8033857.1"/>
    <property type="molecule type" value="Genomic_DNA"/>
</dbReference>
<feature type="compositionally biased region" description="Low complexity" evidence="11">
    <location>
        <begin position="289"/>
        <end position="311"/>
    </location>
</feature>
<accession>A0A9Q1BVZ0</accession>
<evidence type="ECO:0000256" key="7">
    <source>
        <dbReference type="ARBA" id="ARBA00060245"/>
    </source>
</evidence>
<feature type="compositionally biased region" description="Polar residues" evidence="11">
    <location>
        <begin position="1070"/>
        <end position="1081"/>
    </location>
</feature>
<evidence type="ECO:0000256" key="8">
    <source>
        <dbReference type="ARBA" id="ARBA00065122"/>
    </source>
</evidence>
<evidence type="ECO:0000256" key="3">
    <source>
        <dbReference type="ARBA" id="ARBA00022553"/>
    </source>
</evidence>
<evidence type="ECO:0000256" key="2">
    <source>
        <dbReference type="ARBA" id="ARBA00022499"/>
    </source>
</evidence>
<feature type="region of interest" description="Disordered" evidence="11">
    <location>
        <begin position="769"/>
        <end position="789"/>
    </location>
</feature>
<feature type="compositionally biased region" description="Polar residues" evidence="11">
    <location>
        <begin position="568"/>
        <end position="581"/>
    </location>
</feature>
<dbReference type="GO" id="GO:0005634">
    <property type="term" value="C:nucleus"/>
    <property type="evidence" value="ECO:0007669"/>
    <property type="project" value="UniProtKB-SubCell"/>
</dbReference>
<feature type="compositionally biased region" description="Low complexity" evidence="11">
    <location>
        <begin position="107"/>
        <end position="117"/>
    </location>
</feature>
<protein>
    <recommendedName>
        <fullName evidence="9">YEATS domain-containing protein 2</fullName>
    </recommendedName>
</protein>
<feature type="compositionally biased region" description="Polar residues" evidence="11">
    <location>
        <begin position="118"/>
        <end position="127"/>
    </location>
</feature>
<comment type="function">
    <text evidence="7">Chromatin reader component of the ATAC complex, a complex with histone acetyltransferase activity on histones H3 and H4. YEATS2 specifically recognizes and binds histone H3 crotonylated at 'Lys-27' (H3K27cr). Crotonylation marks active promoters and enhancers and confers resistance to transcriptional repressors.</text>
</comment>
<sequence length="1459" mass="157268">MEIKNKERELELADERIHQVRMMLDKLRACVVANFYGNAGNFPGPEKTKHKLDLHHPAIQRALGAGFGNVLDEGRESSSPTLQSQGEQNGLLSEVEKQRKGEDSMDSEISSESRTSTQVPQVTSSGQVSRFHVKKRIIVGNVSKYITADNREDSDPSTHKWMVYVRGPPEEPRIDRFVKKVWFFLHPSYRPNDLVEVKDPPFHLTRRGWGEFPIRVQLHFNDPRSKKVDIIHHLKLDRTYTGLQTLGAETIVDVELDRHLFEDEVATVSRPSTPTVTKVNYREGFKPGLSRTPPSLRSSPSVLSTKSSSPHTSDDQVSTPTSSPASELSKANSRRGTPVTLEESYGVPSRSSTPSPNLTNKVQIQSGMIVSSSVRSPDHGEGKFIQVMPTSVETGTTSTTSRSPKSMLELPKLSLTSGLVGNVNKSGDGKGGISWRIEEGKLMEVSSGKTVTSPKATSSKGLATPLQSTLSSSLVKSRAVLPSLKTITQSTPSPKSLTASSQMTVLGRQTVKSLLGSQKASAASSTAGSLQMVSSSPGAQYYITAKSTDPNLKGKVILIPHQVFAQASAQQSGGGKNTTLPKTTTKASGSKAKSSFLSPSNVLILPQGSIVPPLPPGSIVQIQQVPSPARASQSQAKVKSTTTLAKSGGVGAQTIVTQVKGSPALTSPTAGGKQTLTKVVQSAGVAKSQTGGVSLLPDIKSQLARTPSGGVILVQRMPPQHKPANTQVGPGIQKITVSQAQQGRSVATTIASQGQTQTKLLQGQTIILQSPTSSPPKTTGSRSLQVLSTPQVQSSKRVLTVTETAQTLPVSEGTVEITRTLTETVPQVKSSSQSITPLSEVIITKTRAPTTLGRIPGLSPIKPPTVSSASSTIHIKKEAIRDTKATDQVPLQVKKVIVQPDRSLSETGESSGQKAKGGVQLVTVKDQEVGEKVTIKTEPSDDYPDGTSRGEQASIVSSSEAVSVSSASEGVVLSAPSQTSPSNVTSTMVPDEKAGDSVKIAAPSLVKQEVTSSIKAATITSPVTPAVTRLADPTSRVIITQLTSPPTVNQTTEDKGRPPPPQSLPLVAITATNLQSPSSSAHVAEPSGHNEEQVTHVKEEPEPTRTEDNSNVALAGPSKSTSDTPKVPRTYLDQPALLKWCATLNMKLSGGVSLYKVKTMEELIRNIVKIKPLFKENRKVEELPYAALTLQEFQSWPIGKRRASEWLRALDVRKTAQNLIHKIMDLWEEKPWNTKKVMRWCRRHGYTPAENDLFSSPSISCEVCGTSLNGNTAEGHDCQTKWLTDIGILRNPTYSLPDDWCKNLQDSQKLREKDAEDDIIIVDVITASPDAGRKDVRKRQIKEEDSDTEMKVIIPESLGAQFVSDEANKVGIHFKSSEVDEMVFAPVVEEMIFSATKSFMSDLLRLSHTIAFDGHPKSRIPTEIQPAHVYQGIRSSPQMDFLTNDKMGVLNEVPSSQQT</sequence>
<dbReference type="InterPro" id="IPR055129">
    <property type="entry name" value="YEATS_dom"/>
</dbReference>
<comment type="subunit">
    <text evidence="8">Component of the ADA2A-containing complex (ATAC), composed of KAT14, KAT2A, TADA2L, TADA3L, ZZ3, MBIP, WDR5, YEATS2, SGF29 and DR1.</text>
</comment>
<gene>
    <name evidence="13" type="ORF">HOLleu_24226</name>
</gene>
<evidence type="ECO:0000313" key="13">
    <source>
        <dbReference type="EMBL" id="KAJ8033857.1"/>
    </source>
</evidence>
<comment type="subcellular location">
    <subcellularLocation>
        <location evidence="1 10">Nucleus</location>
    </subcellularLocation>
</comment>
<dbReference type="GO" id="GO:0051726">
    <property type="term" value="P:regulation of cell cycle"/>
    <property type="evidence" value="ECO:0007669"/>
    <property type="project" value="UniProtKB-ARBA"/>
</dbReference>
<feature type="domain" description="YEATS" evidence="12">
    <location>
        <begin position="127"/>
        <end position="275"/>
    </location>
</feature>
<feature type="compositionally biased region" description="Polar residues" evidence="11">
    <location>
        <begin position="269"/>
        <end position="278"/>
    </location>
</feature>
<dbReference type="PROSITE" id="PS51037">
    <property type="entry name" value="YEATS"/>
    <property type="match status" value="1"/>
</dbReference>
<feature type="region of interest" description="Disordered" evidence="11">
    <location>
        <begin position="1042"/>
        <end position="1128"/>
    </location>
</feature>
<evidence type="ECO:0000259" key="12">
    <source>
        <dbReference type="PROSITE" id="PS51037"/>
    </source>
</evidence>
<dbReference type="InterPro" id="IPR005033">
    <property type="entry name" value="YEATS"/>
</dbReference>
<evidence type="ECO:0000256" key="5">
    <source>
        <dbReference type="ARBA" id="ARBA00023054"/>
    </source>
</evidence>
<reference evidence="13" key="1">
    <citation type="submission" date="2021-10" db="EMBL/GenBank/DDBJ databases">
        <title>Tropical sea cucumber genome reveals ecological adaptation and Cuvierian tubules defense mechanism.</title>
        <authorList>
            <person name="Chen T."/>
        </authorList>
    </citation>
    <scope>NUCLEOTIDE SEQUENCE</scope>
    <source>
        <strain evidence="13">Nanhai2018</strain>
        <tissue evidence="13">Muscle</tissue>
    </source>
</reference>
<keyword evidence="3" id="KW-0597">Phosphoprotein</keyword>
<dbReference type="FunFam" id="2.60.40.1970:FF:000001">
    <property type="entry name" value="YEATS domain containing 2"/>
    <property type="match status" value="1"/>
</dbReference>
<feature type="compositionally biased region" description="Polar residues" evidence="11">
    <location>
        <begin position="77"/>
        <end position="91"/>
    </location>
</feature>
<evidence type="ECO:0000256" key="11">
    <source>
        <dbReference type="SAM" id="MobiDB-lite"/>
    </source>
</evidence>
<feature type="region of interest" description="Disordered" evidence="11">
    <location>
        <begin position="568"/>
        <end position="592"/>
    </location>
</feature>
<evidence type="ECO:0000256" key="1">
    <source>
        <dbReference type="ARBA" id="ARBA00004123"/>
    </source>
</evidence>
<feature type="region of interest" description="Disordered" evidence="11">
    <location>
        <begin position="931"/>
        <end position="961"/>
    </location>
</feature>
<feature type="region of interest" description="Disordered" evidence="11">
    <location>
        <begin position="69"/>
        <end position="127"/>
    </location>
</feature>
<feature type="compositionally biased region" description="Polar residues" evidence="11">
    <location>
        <begin position="315"/>
        <end position="335"/>
    </location>
</feature>
<keyword evidence="14" id="KW-1185">Reference proteome</keyword>
<feature type="compositionally biased region" description="Low complexity" evidence="11">
    <location>
        <begin position="582"/>
        <end position="592"/>
    </location>
</feature>
<dbReference type="Gene3D" id="2.60.40.1970">
    <property type="entry name" value="YEATS domain"/>
    <property type="match status" value="1"/>
</dbReference>
<feature type="region of interest" description="Disordered" evidence="11">
    <location>
        <begin position="269"/>
        <end position="359"/>
    </location>
</feature>
<dbReference type="Pfam" id="PF03366">
    <property type="entry name" value="YEATS"/>
    <property type="match status" value="1"/>
</dbReference>
<evidence type="ECO:0000256" key="10">
    <source>
        <dbReference type="PROSITE-ProRule" id="PRU00376"/>
    </source>
</evidence>
<dbReference type="InterPro" id="IPR038704">
    <property type="entry name" value="YEAST_sf"/>
</dbReference>
<keyword evidence="5" id="KW-0175">Coiled coil</keyword>
<feature type="compositionally biased region" description="Basic and acidic residues" evidence="11">
    <location>
        <begin position="94"/>
        <end position="103"/>
    </location>
</feature>
<dbReference type="GO" id="GO:0006355">
    <property type="term" value="P:regulation of DNA-templated transcription"/>
    <property type="evidence" value="ECO:0007669"/>
    <property type="project" value="InterPro"/>
</dbReference>
<dbReference type="GO" id="GO:0000123">
    <property type="term" value="C:histone acetyltransferase complex"/>
    <property type="evidence" value="ECO:0007669"/>
    <property type="project" value="UniProtKB-ARBA"/>
</dbReference>
<dbReference type="Pfam" id="PF22951">
    <property type="entry name" value="3HBD"/>
    <property type="match status" value="1"/>
</dbReference>
<dbReference type="OrthoDB" id="1741717at2759"/>
<proteinExistence type="predicted"/>
<feature type="compositionally biased region" description="Polar residues" evidence="11">
    <location>
        <begin position="1042"/>
        <end position="1051"/>
    </location>
</feature>
<dbReference type="PANTHER" id="PTHR23195">
    <property type="entry name" value="YEATS DOMAIN"/>
    <property type="match status" value="1"/>
</dbReference>
<feature type="compositionally biased region" description="Polar residues" evidence="11">
    <location>
        <begin position="349"/>
        <end position="359"/>
    </location>
</feature>
<evidence type="ECO:0000256" key="9">
    <source>
        <dbReference type="ARBA" id="ARBA00068329"/>
    </source>
</evidence>
<name>A0A9Q1BVZ0_HOLLE</name>
<keyword evidence="6 10" id="KW-0539">Nucleus</keyword>
<dbReference type="InterPro" id="IPR055127">
    <property type="entry name" value="YEATS2_3HBD"/>
</dbReference>
<evidence type="ECO:0000256" key="4">
    <source>
        <dbReference type="ARBA" id="ARBA00022843"/>
    </source>
</evidence>
<dbReference type="CDD" id="cd16907">
    <property type="entry name" value="YEATS_YEATS2_like"/>
    <property type="match status" value="1"/>
</dbReference>
<feature type="compositionally biased region" description="Basic and acidic residues" evidence="11">
    <location>
        <begin position="1088"/>
        <end position="1108"/>
    </location>
</feature>
<comment type="caution">
    <text evidence="13">The sequence shown here is derived from an EMBL/GenBank/DDBJ whole genome shotgun (WGS) entry which is preliminary data.</text>
</comment>
<dbReference type="Proteomes" id="UP001152320">
    <property type="component" value="Chromosome 11"/>
</dbReference>
<organism evidence="13 14">
    <name type="scientific">Holothuria leucospilota</name>
    <name type="common">Black long sea cucumber</name>
    <name type="synonym">Mertensiothuria leucospilota</name>
    <dbReference type="NCBI Taxonomy" id="206669"/>
    <lineage>
        <taxon>Eukaryota</taxon>
        <taxon>Metazoa</taxon>
        <taxon>Echinodermata</taxon>
        <taxon>Eleutherozoa</taxon>
        <taxon>Echinozoa</taxon>
        <taxon>Holothuroidea</taxon>
        <taxon>Aspidochirotacea</taxon>
        <taxon>Aspidochirotida</taxon>
        <taxon>Holothuriidae</taxon>
        <taxon>Holothuria</taxon>
    </lineage>
</organism>
<keyword evidence="2" id="KW-1017">Isopeptide bond</keyword>
<keyword evidence="4" id="KW-0832">Ubl conjugation</keyword>